<evidence type="ECO:0008006" key="4">
    <source>
        <dbReference type="Google" id="ProtNLM"/>
    </source>
</evidence>
<evidence type="ECO:0000313" key="2">
    <source>
        <dbReference type="EMBL" id="KAF9155243.1"/>
    </source>
</evidence>
<dbReference type="GO" id="GO:0005634">
    <property type="term" value="C:nucleus"/>
    <property type="evidence" value="ECO:0007669"/>
    <property type="project" value="InterPro"/>
</dbReference>
<dbReference type="OrthoDB" id="1928087at2759"/>
<dbReference type="Pfam" id="PF05965">
    <property type="entry name" value="FYRC"/>
    <property type="match status" value="1"/>
</dbReference>
<reference evidence="2" key="1">
    <citation type="journal article" date="2020" name="Fungal Divers.">
        <title>Resolving the Mortierellaceae phylogeny through synthesis of multi-gene phylogenetics and phylogenomics.</title>
        <authorList>
            <person name="Vandepol N."/>
            <person name="Liber J."/>
            <person name="Desiro A."/>
            <person name="Na H."/>
            <person name="Kennedy M."/>
            <person name="Barry K."/>
            <person name="Grigoriev I.V."/>
            <person name="Miller A.N."/>
            <person name="O'Donnell K."/>
            <person name="Stajich J.E."/>
            <person name="Bonito G."/>
        </authorList>
    </citation>
    <scope>NUCLEOTIDE SEQUENCE</scope>
    <source>
        <strain evidence="2">NRRL 6426</strain>
    </source>
</reference>
<dbReference type="AlphaFoldDB" id="A0A9P5S7E4"/>
<dbReference type="InterPro" id="IPR003889">
    <property type="entry name" value="FYrich_C"/>
</dbReference>
<feature type="region of interest" description="Disordered" evidence="1">
    <location>
        <begin position="238"/>
        <end position="268"/>
    </location>
</feature>
<feature type="compositionally biased region" description="Acidic residues" evidence="1">
    <location>
        <begin position="67"/>
        <end position="85"/>
    </location>
</feature>
<keyword evidence="3" id="KW-1185">Reference proteome</keyword>
<feature type="compositionally biased region" description="Basic and acidic residues" evidence="1">
    <location>
        <begin position="93"/>
        <end position="103"/>
    </location>
</feature>
<feature type="compositionally biased region" description="Basic residues" evidence="1">
    <location>
        <begin position="53"/>
        <end position="63"/>
    </location>
</feature>
<comment type="caution">
    <text evidence="2">The sequence shown here is derived from an EMBL/GenBank/DDBJ whole genome shotgun (WGS) entry which is preliminary data.</text>
</comment>
<dbReference type="EMBL" id="JAAAUQ010000076">
    <property type="protein sequence ID" value="KAF9155243.1"/>
    <property type="molecule type" value="Genomic_DNA"/>
</dbReference>
<gene>
    <name evidence="2" type="ORF">BG015_010547</name>
</gene>
<feature type="region of interest" description="Disordered" evidence="1">
    <location>
        <begin position="1"/>
        <end position="110"/>
    </location>
</feature>
<feature type="compositionally biased region" description="Low complexity" evidence="1">
    <location>
        <begin position="164"/>
        <end position="175"/>
    </location>
</feature>
<feature type="compositionally biased region" description="Basic and acidic residues" evidence="1">
    <location>
        <begin position="242"/>
        <end position="254"/>
    </location>
</feature>
<protein>
    <recommendedName>
        <fullName evidence="4">FYR N-terminal domain-containing protein</fullName>
    </recommendedName>
</protein>
<dbReference type="Gene3D" id="3.30.160.360">
    <property type="match status" value="1"/>
</dbReference>
<proteinExistence type="predicted"/>
<evidence type="ECO:0000256" key="1">
    <source>
        <dbReference type="SAM" id="MobiDB-lite"/>
    </source>
</evidence>
<sequence>MSQGCIDPASLIPSKRASPQEAVVNITTINATPASASPKDQEKKRTSTSSSSRSRRSFKRARRSTSDSDDDDSDNSDYNMEDNQDGAENLDNNGDKDAEENHQLKAGNKTVEEVLESLVVQEEIEEVDYEAQRKRNILENQRLLEELGLNKPTVQKTFPSVTKSNSDNYDYASSDGEYSDETGSKEPKKGRRFALNKISWRKATAPASVATRASKRIRGEAAIESKVDLEALERSLNGRTGKNVDEGEEGRSRGEGAAPPSKLGEYSRSLWKGRKQTTGFTMEVEIPRSIATTIWELGSIYKGEKNKLKYWSGGGSLFKHPYPIGYRAEKFYFRERYMMHIKEGPEGPIFIVESASGRVFEGSSPTLPWTKVCLASSSKGTRISGPLFFGFSDPITQKMIEGLEGYQTFEQVKAEVQAVEEQEEQRRLQAEAA</sequence>
<dbReference type="Proteomes" id="UP000748756">
    <property type="component" value="Unassembled WGS sequence"/>
</dbReference>
<organism evidence="2 3">
    <name type="scientific">Linnemannia schmuckeri</name>
    <dbReference type="NCBI Taxonomy" id="64567"/>
    <lineage>
        <taxon>Eukaryota</taxon>
        <taxon>Fungi</taxon>
        <taxon>Fungi incertae sedis</taxon>
        <taxon>Mucoromycota</taxon>
        <taxon>Mortierellomycotina</taxon>
        <taxon>Mortierellomycetes</taxon>
        <taxon>Mortierellales</taxon>
        <taxon>Mortierellaceae</taxon>
        <taxon>Linnemannia</taxon>
    </lineage>
</organism>
<feature type="compositionally biased region" description="Polar residues" evidence="1">
    <location>
        <begin position="25"/>
        <end position="35"/>
    </location>
</feature>
<accession>A0A9P5S7E4</accession>
<name>A0A9P5S7E4_9FUNG</name>
<evidence type="ECO:0000313" key="3">
    <source>
        <dbReference type="Proteomes" id="UP000748756"/>
    </source>
</evidence>
<feature type="region of interest" description="Disordered" evidence="1">
    <location>
        <begin position="156"/>
        <end position="190"/>
    </location>
</feature>
<dbReference type="PROSITE" id="PS51543">
    <property type="entry name" value="FYRC"/>
    <property type="match status" value="1"/>
</dbReference>